<keyword evidence="3 5" id="KW-1133">Transmembrane helix</keyword>
<name>A0AAU9ICF7_9CILI</name>
<comment type="subcellular location">
    <subcellularLocation>
        <location evidence="1">Membrane</location>
    </subcellularLocation>
</comment>
<gene>
    <name evidence="8" type="ORF">BSTOLATCC_MIC38</name>
</gene>
<feature type="transmembrane region" description="Helical" evidence="5">
    <location>
        <begin position="853"/>
        <end position="875"/>
    </location>
</feature>
<accession>A0AAU9ICF7</accession>
<dbReference type="InterPro" id="IPR001828">
    <property type="entry name" value="ANF_lig-bd_rcpt"/>
</dbReference>
<sequence>MSFLAVFIYAIFYCEGQMIVDIIYSPFTSQDFALNLTSLLQLNFQGIIDFNLVYIESSREVQQLINSPDVIIDLSFSTILSEIIKELAEEKHFIIASINKPHGIYSNWEFFVHCSWENQLEALSSIISYLNWETFIIISDEIHNEGNKICNIFSYKNFHLSIFSNSNNKNSADLFIGKVVKASGIKNIVILNNGESAKLLLKSLEDRDLLINGTGIIVGSEGSYGLYGNGIIGISESEQEFADSYYSYEGLAIIKFLKLVLSFPSESDSLNLLEFLNKNTVGHRPLSNFTVINTKNSQKFISGNIFNGNLTFSSSLIFPGNSSIIPNSPITDVNIWIANGTTNPGSTPAVIPSTSAAGEFYALNYWQSLHALDGFEITSTNTDCGVSVYDEEYGVSCFSQLLVTPGVGFLTSNYPSISISYIYTLRSLNVSIPNISPYAPSVLSGNQALFPEFMTVASDIRFNIQLILNLAVIFGWKNFIVIYNKRNIENYNYFVSKIEQFDMKIVNSPDLQMIDSNYTVKDFPKWENWFSSIISLKVRLYVIFLTPPYWFDVIESFYDAGLRRGDAIFLSNIRMAYMLIWESIEDQRKINELFYGGVIVAQAEWIGEYAKTIKSGMKKIYGNDTNYGCFAFDAAMLLLYGIEFTIKHGQDLKNSEILNENLRKQKFTGCSGTVSIEQGSNQRSLPTIGVFSLSWDEDSGLLYEKIVGEYDIYSVQLITLYESIIWYDNSTVAPNDLILYENGCPFPQKQISRSEKGSNALYGIMGFVIAMTIVESLIIWKKFWKNVMISKLTAPSYVHFEDYISMGILVIDFFQFLSQGPDISKLYPWLSIVCTYSLIHFDSNVTGDIYWGYLYAAIAISCYWVATAILLVCRLNKFTRELFSHAINLALLLLPIIGNFIFIIMVSVLLSIFQCDKGIGPKITDSFIENDCTVNCWDKKFFLWGILAIFSLLTYIPLAIFSRYIYENINSHINIKTQPIFIIEKTVFQVIIVCMNKTIKVYDESLHGFCCLFIFIIFIYICLKQRPYNYHRMNLWLIISYIAILWSFIISLAYRMLNVDSGILWMMLNLVWLILIVVGITIQCKWCAGLLISDKKIDIKFFFKFEMSRNVTADDINRMKKEIADKSYSLKEKSTFV</sequence>
<proteinExistence type="predicted"/>
<evidence type="ECO:0000256" key="6">
    <source>
        <dbReference type="SAM" id="SignalP"/>
    </source>
</evidence>
<organism evidence="8 9">
    <name type="scientific">Blepharisma stoltei</name>
    <dbReference type="NCBI Taxonomy" id="1481888"/>
    <lineage>
        <taxon>Eukaryota</taxon>
        <taxon>Sar</taxon>
        <taxon>Alveolata</taxon>
        <taxon>Ciliophora</taxon>
        <taxon>Postciliodesmatophora</taxon>
        <taxon>Heterotrichea</taxon>
        <taxon>Heterotrichida</taxon>
        <taxon>Blepharismidae</taxon>
        <taxon>Blepharisma</taxon>
    </lineage>
</organism>
<evidence type="ECO:0000313" key="8">
    <source>
        <dbReference type="EMBL" id="CAG9309823.1"/>
    </source>
</evidence>
<feature type="transmembrane region" description="Helical" evidence="5">
    <location>
        <begin position="1005"/>
        <end position="1023"/>
    </location>
</feature>
<dbReference type="Proteomes" id="UP001162131">
    <property type="component" value="Unassembled WGS sequence"/>
</dbReference>
<evidence type="ECO:0000313" key="9">
    <source>
        <dbReference type="Proteomes" id="UP001162131"/>
    </source>
</evidence>
<dbReference type="Pfam" id="PF01094">
    <property type="entry name" value="ANF_receptor"/>
    <property type="match status" value="1"/>
</dbReference>
<protein>
    <recommendedName>
        <fullName evidence="7">Receptor ligand binding region domain-containing protein</fullName>
    </recommendedName>
</protein>
<evidence type="ECO:0000256" key="4">
    <source>
        <dbReference type="ARBA" id="ARBA00023136"/>
    </source>
</evidence>
<evidence type="ECO:0000256" key="5">
    <source>
        <dbReference type="SAM" id="Phobius"/>
    </source>
</evidence>
<evidence type="ECO:0000259" key="7">
    <source>
        <dbReference type="Pfam" id="PF01094"/>
    </source>
</evidence>
<keyword evidence="2 5" id="KW-0812">Transmembrane</keyword>
<feature type="signal peptide" evidence="6">
    <location>
        <begin position="1"/>
        <end position="16"/>
    </location>
</feature>
<dbReference type="SUPFAM" id="SSF53822">
    <property type="entry name" value="Periplasmic binding protein-like I"/>
    <property type="match status" value="1"/>
</dbReference>
<reference evidence="8" key="1">
    <citation type="submission" date="2021-09" db="EMBL/GenBank/DDBJ databases">
        <authorList>
            <consortium name="AG Swart"/>
            <person name="Singh M."/>
            <person name="Singh A."/>
            <person name="Seah K."/>
            <person name="Emmerich C."/>
        </authorList>
    </citation>
    <scope>NUCLEOTIDE SEQUENCE</scope>
    <source>
        <strain evidence="8">ATCC30299</strain>
    </source>
</reference>
<keyword evidence="9" id="KW-1185">Reference proteome</keyword>
<comment type="caution">
    <text evidence="8">The sequence shown here is derived from an EMBL/GenBank/DDBJ whole genome shotgun (WGS) entry which is preliminary data.</text>
</comment>
<feature type="transmembrane region" description="Helical" evidence="5">
    <location>
        <begin position="1063"/>
        <end position="1082"/>
    </location>
</feature>
<evidence type="ECO:0000256" key="1">
    <source>
        <dbReference type="ARBA" id="ARBA00004370"/>
    </source>
</evidence>
<feature type="chain" id="PRO_5043762274" description="Receptor ligand binding region domain-containing protein" evidence="6">
    <location>
        <begin position="17"/>
        <end position="1137"/>
    </location>
</feature>
<dbReference type="GO" id="GO:0016020">
    <property type="term" value="C:membrane"/>
    <property type="evidence" value="ECO:0007669"/>
    <property type="project" value="UniProtKB-SubCell"/>
</dbReference>
<feature type="transmembrane region" description="Helical" evidence="5">
    <location>
        <begin position="941"/>
        <end position="961"/>
    </location>
</feature>
<feature type="transmembrane region" description="Helical" evidence="5">
    <location>
        <begin position="1035"/>
        <end position="1057"/>
    </location>
</feature>
<evidence type="ECO:0000256" key="2">
    <source>
        <dbReference type="ARBA" id="ARBA00022692"/>
    </source>
</evidence>
<dbReference type="Gene3D" id="3.40.50.2300">
    <property type="match status" value="2"/>
</dbReference>
<dbReference type="EMBL" id="CAJZBQ010000001">
    <property type="protein sequence ID" value="CAG9309823.1"/>
    <property type="molecule type" value="Genomic_DNA"/>
</dbReference>
<keyword evidence="6" id="KW-0732">Signal</keyword>
<evidence type="ECO:0000256" key="3">
    <source>
        <dbReference type="ARBA" id="ARBA00022989"/>
    </source>
</evidence>
<dbReference type="AlphaFoldDB" id="A0AAU9ICF7"/>
<feature type="domain" description="Receptor ligand binding region" evidence="7">
    <location>
        <begin position="401"/>
        <end position="681"/>
    </location>
</feature>
<feature type="transmembrane region" description="Helical" evidence="5">
    <location>
        <begin position="887"/>
        <end position="913"/>
    </location>
</feature>
<dbReference type="InterPro" id="IPR028082">
    <property type="entry name" value="Peripla_BP_I"/>
</dbReference>
<keyword evidence="4 5" id="KW-0472">Membrane</keyword>
<feature type="transmembrane region" description="Helical" evidence="5">
    <location>
        <begin position="760"/>
        <end position="780"/>
    </location>
</feature>